<dbReference type="EMBL" id="JPRJ01000077">
    <property type="protein sequence ID" value="KFF10869.1"/>
    <property type="molecule type" value="Genomic_DNA"/>
</dbReference>
<dbReference type="OrthoDB" id="2966407at2"/>
<sequence>MVNITGIYNYVGEEIIRPIQAKIDSDLQSDQIYNQAIEKQMDDFPLNDTGKERIINFYALGSLWEIKFANTYEILSIAEEYISTIQITLAEIALSNIDFHLLKSKIEIELFISNKYLPPEELPSNHIIKWKVYICYTDTKDVKEINNHAIFNITSLLHILNKISLLKSDEFKDLFISFLKNAALGTKQTTVNLYQKIHRDIYASEDFKAFKPYSFLKENFLNLNLPTENKVMAWDDSLSAKYDQTFSLESIKNRFNNTHKCIHLTLKELEQNSEFPLWLNNLRTQGFKDWQIVSNMQNFMVNYKIQVFESKTFDSEAEFVEHNQKIFLKYTNMDEKDCYIRFPLEAFQSEEFMNQFNLALPSTLMTYGLETKLITPNFTAIKEFLNIRFNIQFDDYNINNPLRDIN</sequence>
<dbReference type="AlphaFoldDB" id="A0A086A2F5"/>
<dbReference type="KEGG" id="cpip:CJF12_19895"/>
<gene>
    <name evidence="1" type="ORF">IQ37_19580</name>
</gene>
<evidence type="ECO:0000313" key="2">
    <source>
        <dbReference type="Proteomes" id="UP000028709"/>
    </source>
</evidence>
<dbReference type="Proteomes" id="UP000028709">
    <property type="component" value="Unassembled WGS sequence"/>
</dbReference>
<dbReference type="RefSeq" id="WP_034688290.1">
    <property type="nucleotide sequence ID" value="NZ_CP023049.2"/>
</dbReference>
<reference evidence="1 2" key="1">
    <citation type="submission" date="2014-07" db="EMBL/GenBank/DDBJ databases">
        <title>Genome of Chryseobacterium piperi CTM.</title>
        <authorList>
            <person name="Pipes S.E."/>
            <person name="Stropko S.J."/>
            <person name="Newman J.D."/>
        </authorList>
    </citation>
    <scope>NUCLEOTIDE SEQUENCE [LARGE SCALE GENOMIC DNA]</scope>
    <source>
        <strain evidence="1 2">CTM</strain>
    </source>
</reference>
<keyword evidence="2" id="KW-1185">Reference proteome</keyword>
<comment type="caution">
    <text evidence="1">The sequence shown here is derived from an EMBL/GenBank/DDBJ whole genome shotgun (WGS) entry which is preliminary data.</text>
</comment>
<dbReference type="eggNOG" id="ENOG5032S31">
    <property type="taxonomic scope" value="Bacteria"/>
</dbReference>
<accession>A0A086A2F5</accession>
<proteinExistence type="predicted"/>
<organism evidence="1 2">
    <name type="scientific">Chryseobacterium piperi</name>
    <dbReference type="NCBI Taxonomy" id="558152"/>
    <lineage>
        <taxon>Bacteria</taxon>
        <taxon>Pseudomonadati</taxon>
        <taxon>Bacteroidota</taxon>
        <taxon>Flavobacteriia</taxon>
        <taxon>Flavobacteriales</taxon>
        <taxon>Weeksellaceae</taxon>
        <taxon>Chryseobacterium group</taxon>
        <taxon>Chryseobacterium</taxon>
    </lineage>
</organism>
<evidence type="ECO:0000313" key="1">
    <source>
        <dbReference type="EMBL" id="KFF10869.1"/>
    </source>
</evidence>
<protein>
    <submittedName>
        <fullName evidence="1">Uncharacterized protein</fullName>
    </submittedName>
</protein>
<name>A0A086A2F5_9FLAO</name>